<dbReference type="AlphaFoldDB" id="A0A391P6T5"/>
<reference evidence="2 3" key="1">
    <citation type="journal article" date="2018" name="PLoS ONE">
        <title>The draft genome of Kipferlia bialata reveals reductive genome evolution in fornicate parasites.</title>
        <authorList>
            <person name="Tanifuji G."/>
            <person name="Takabayashi S."/>
            <person name="Kume K."/>
            <person name="Takagi M."/>
            <person name="Nakayama T."/>
            <person name="Kamikawa R."/>
            <person name="Inagaki Y."/>
            <person name="Hashimoto T."/>
        </authorList>
    </citation>
    <scope>NUCLEOTIDE SEQUENCE [LARGE SCALE GENOMIC DNA]</scope>
    <source>
        <strain evidence="2">NY0173</strain>
    </source>
</reference>
<evidence type="ECO:0000313" key="3">
    <source>
        <dbReference type="Proteomes" id="UP000265618"/>
    </source>
</evidence>
<dbReference type="GO" id="GO:0005525">
    <property type="term" value="F:GTP binding"/>
    <property type="evidence" value="ECO:0007669"/>
    <property type="project" value="InterPro"/>
</dbReference>
<evidence type="ECO:0000259" key="1">
    <source>
        <dbReference type="PROSITE" id="PS51388"/>
    </source>
</evidence>
<gene>
    <name evidence="2" type="ORF">KIPB_011660</name>
</gene>
<accession>A0A391P6T5</accession>
<keyword evidence="3" id="KW-1185">Reference proteome</keyword>
<feature type="domain" description="GED" evidence="1">
    <location>
        <begin position="1"/>
        <end position="38"/>
    </location>
</feature>
<name>A0A391P6T5_9EUKA</name>
<dbReference type="InterPro" id="IPR020850">
    <property type="entry name" value="GED_dom"/>
</dbReference>
<dbReference type="PROSITE" id="PS51388">
    <property type="entry name" value="GED"/>
    <property type="match status" value="1"/>
</dbReference>
<dbReference type="Proteomes" id="UP000265618">
    <property type="component" value="Unassembled WGS sequence"/>
</dbReference>
<dbReference type="EMBL" id="BDIP01004832">
    <property type="protein sequence ID" value="GCA63742.1"/>
    <property type="molecule type" value="Genomic_DNA"/>
</dbReference>
<evidence type="ECO:0000313" key="2">
    <source>
        <dbReference type="EMBL" id="GCA63742.1"/>
    </source>
</evidence>
<sequence>ELLSEDPAVAEQRKKLADMVALLSKASEILEDFRDLAI</sequence>
<dbReference type="Pfam" id="PF02212">
    <property type="entry name" value="GED"/>
    <property type="match status" value="1"/>
</dbReference>
<protein>
    <recommendedName>
        <fullName evidence="1">GED domain-containing protein</fullName>
    </recommendedName>
</protein>
<dbReference type="GO" id="GO:0003924">
    <property type="term" value="F:GTPase activity"/>
    <property type="evidence" value="ECO:0007669"/>
    <property type="project" value="InterPro"/>
</dbReference>
<comment type="caution">
    <text evidence="2">The sequence shown here is derived from an EMBL/GenBank/DDBJ whole genome shotgun (WGS) entry which is preliminary data.</text>
</comment>
<organism evidence="2 3">
    <name type="scientific">Kipferlia bialata</name>
    <dbReference type="NCBI Taxonomy" id="797122"/>
    <lineage>
        <taxon>Eukaryota</taxon>
        <taxon>Metamonada</taxon>
        <taxon>Carpediemonas-like organisms</taxon>
        <taxon>Kipferlia</taxon>
    </lineage>
</organism>
<proteinExistence type="predicted"/>
<dbReference type="InterPro" id="IPR003130">
    <property type="entry name" value="GED"/>
</dbReference>
<feature type="non-terminal residue" evidence="2">
    <location>
        <position position="1"/>
    </location>
</feature>